<proteinExistence type="predicted"/>
<evidence type="ECO:0000313" key="1">
    <source>
        <dbReference type="EMBL" id="MPC34287.1"/>
    </source>
</evidence>
<reference evidence="1 2" key="1">
    <citation type="submission" date="2019-05" db="EMBL/GenBank/DDBJ databases">
        <title>Another draft genome of Portunus trituberculatus and its Hox gene families provides insights of decapod evolution.</title>
        <authorList>
            <person name="Jeong J.-H."/>
            <person name="Song I."/>
            <person name="Kim S."/>
            <person name="Choi T."/>
            <person name="Kim D."/>
            <person name="Ryu S."/>
            <person name="Kim W."/>
        </authorList>
    </citation>
    <scope>NUCLEOTIDE SEQUENCE [LARGE SCALE GENOMIC DNA]</scope>
    <source>
        <tissue evidence="1">Muscle</tissue>
    </source>
</reference>
<comment type="caution">
    <text evidence="1">The sequence shown here is derived from an EMBL/GenBank/DDBJ whole genome shotgun (WGS) entry which is preliminary data.</text>
</comment>
<organism evidence="1 2">
    <name type="scientific">Portunus trituberculatus</name>
    <name type="common">Swimming crab</name>
    <name type="synonym">Neptunus trituberculatus</name>
    <dbReference type="NCBI Taxonomy" id="210409"/>
    <lineage>
        <taxon>Eukaryota</taxon>
        <taxon>Metazoa</taxon>
        <taxon>Ecdysozoa</taxon>
        <taxon>Arthropoda</taxon>
        <taxon>Crustacea</taxon>
        <taxon>Multicrustacea</taxon>
        <taxon>Malacostraca</taxon>
        <taxon>Eumalacostraca</taxon>
        <taxon>Eucarida</taxon>
        <taxon>Decapoda</taxon>
        <taxon>Pleocyemata</taxon>
        <taxon>Brachyura</taxon>
        <taxon>Eubrachyura</taxon>
        <taxon>Portunoidea</taxon>
        <taxon>Portunidae</taxon>
        <taxon>Portuninae</taxon>
        <taxon>Portunus</taxon>
    </lineage>
</organism>
<sequence>MAGGTMDLATRHYHVLRQKSLCGWALVEECVAGAVWWVLSLQWRDGGAAWRKVDEGRRDGKTA</sequence>
<dbReference type="AlphaFoldDB" id="A0A5B7ELY1"/>
<dbReference type="Proteomes" id="UP000324222">
    <property type="component" value="Unassembled WGS sequence"/>
</dbReference>
<gene>
    <name evidence="1" type="ORF">E2C01_027671</name>
</gene>
<keyword evidence="2" id="KW-1185">Reference proteome</keyword>
<evidence type="ECO:0000313" key="2">
    <source>
        <dbReference type="Proteomes" id="UP000324222"/>
    </source>
</evidence>
<name>A0A5B7ELY1_PORTR</name>
<accession>A0A5B7ELY1</accession>
<protein>
    <submittedName>
        <fullName evidence="1">Uncharacterized protein</fullName>
    </submittedName>
</protein>
<dbReference type="EMBL" id="VSRR010003022">
    <property type="protein sequence ID" value="MPC34287.1"/>
    <property type="molecule type" value="Genomic_DNA"/>
</dbReference>